<protein>
    <recommendedName>
        <fullName evidence="1">tyrosine--tRNA ligase</fullName>
        <ecNumber evidence="1">6.1.1.1</ecNumber>
    </recommendedName>
    <alternativeName>
        <fullName evidence="7">Tyrosyl-tRNA synthetase</fullName>
    </alternativeName>
</protein>
<evidence type="ECO:0000313" key="12">
    <source>
        <dbReference type="Proteomes" id="UP001189429"/>
    </source>
</evidence>
<accession>A0ABN9QV98</accession>
<evidence type="ECO:0000313" key="11">
    <source>
        <dbReference type="EMBL" id="CAK0810235.1"/>
    </source>
</evidence>
<reference evidence="11" key="1">
    <citation type="submission" date="2023-10" db="EMBL/GenBank/DDBJ databases">
        <authorList>
            <person name="Chen Y."/>
            <person name="Shah S."/>
            <person name="Dougan E. K."/>
            <person name="Thang M."/>
            <person name="Chan C."/>
        </authorList>
    </citation>
    <scope>NUCLEOTIDE SEQUENCE [LARGE SCALE GENOMIC DNA]</scope>
</reference>
<evidence type="ECO:0000256" key="3">
    <source>
        <dbReference type="ARBA" id="ARBA00022741"/>
    </source>
</evidence>
<dbReference type="Gene3D" id="3.40.50.620">
    <property type="entry name" value="HUPs"/>
    <property type="match status" value="1"/>
</dbReference>
<keyword evidence="3 9" id="KW-0547">Nucleotide-binding</keyword>
<keyword evidence="6 9" id="KW-0030">Aminoacyl-tRNA synthetase</keyword>
<proteinExistence type="inferred from homology"/>
<keyword evidence="4 9" id="KW-0067">ATP-binding</keyword>
<evidence type="ECO:0000256" key="9">
    <source>
        <dbReference type="RuleBase" id="RU363036"/>
    </source>
</evidence>
<gene>
    <name evidence="11" type="ORF">PCOR1329_LOCUS15257</name>
</gene>
<comment type="caution">
    <text evidence="11">The sequence shown here is derived from an EMBL/GenBank/DDBJ whole genome shotgun (WGS) entry which is preliminary data.</text>
</comment>
<name>A0ABN9QV98_9DINO</name>
<evidence type="ECO:0000256" key="5">
    <source>
        <dbReference type="ARBA" id="ARBA00022917"/>
    </source>
</evidence>
<keyword evidence="5 9" id="KW-0648">Protein biosynthesis</keyword>
<evidence type="ECO:0000256" key="4">
    <source>
        <dbReference type="ARBA" id="ARBA00022840"/>
    </source>
</evidence>
<evidence type="ECO:0000256" key="6">
    <source>
        <dbReference type="ARBA" id="ARBA00023146"/>
    </source>
</evidence>
<organism evidence="11 12">
    <name type="scientific">Prorocentrum cordatum</name>
    <dbReference type="NCBI Taxonomy" id="2364126"/>
    <lineage>
        <taxon>Eukaryota</taxon>
        <taxon>Sar</taxon>
        <taxon>Alveolata</taxon>
        <taxon>Dinophyceae</taxon>
        <taxon>Prorocentrales</taxon>
        <taxon>Prorocentraceae</taxon>
        <taxon>Prorocentrum</taxon>
    </lineage>
</organism>
<dbReference type="Proteomes" id="UP001189429">
    <property type="component" value="Unassembled WGS sequence"/>
</dbReference>
<dbReference type="InterPro" id="IPR050489">
    <property type="entry name" value="Tyr-tRNA_synthase"/>
</dbReference>
<evidence type="ECO:0000256" key="10">
    <source>
        <dbReference type="SAM" id="MobiDB-lite"/>
    </source>
</evidence>
<evidence type="ECO:0000256" key="8">
    <source>
        <dbReference type="ARBA" id="ARBA00048248"/>
    </source>
</evidence>
<dbReference type="EC" id="6.1.1.1" evidence="1"/>
<feature type="region of interest" description="Disordered" evidence="10">
    <location>
        <begin position="79"/>
        <end position="119"/>
    </location>
</feature>
<feature type="non-terminal residue" evidence="11">
    <location>
        <position position="1"/>
    </location>
</feature>
<dbReference type="InterPro" id="IPR014729">
    <property type="entry name" value="Rossmann-like_a/b/a_fold"/>
</dbReference>
<dbReference type="PANTHER" id="PTHR46264:SF4">
    <property type="entry name" value="TYROSINE--TRNA LIGASE, CYTOPLASMIC"/>
    <property type="match status" value="1"/>
</dbReference>
<comment type="catalytic activity">
    <reaction evidence="8">
        <text>tRNA(Tyr) + L-tyrosine + ATP = L-tyrosyl-tRNA(Tyr) + AMP + diphosphate + H(+)</text>
        <dbReference type="Rhea" id="RHEA:10220"/>
        <dbReference type="Rhea" id="RHEA-COMP:9706"/>
        <dbReference type="Rhea" id="RHEA-COMP:9707"/>
        <dbReference type="ChEBI" id="CHEBI:15378"/>
        <dbReference type="ChEBI" id="CHEBI:30616"/>
        <dbReference type="ChEBI" id="CHEBI:33019"/>
        <dbReference type="ChEBI" id="CHEBI:58315"/>
        <dbReference type="ChEBI" id="CHEBI:78442"/>
        <dbReference type="ChEBI" id="CHEBI:78536"/>
        <dbReference type="ChEBI" id="CHEBI:456215"/>
        <dbReference type="EC" id="6.1.1.1"/>
    </reaction>
</comment>
<dbReference type="EMBL" id="CAUYUJ010004602">
    <property type="protein sequence ID" value="CAK0810235.1"/>
    <property type="molecule type" value="Genomic_DNA"/>
</dbReference>
<evidence type="ECO:0000256" key="1">
    <source>
        <dbReference type="ARBA" id="ARBA00013160"/>
    </source>
</evidence>
<keyword evidence="12" id="KW-1185">Reference proteome</keyword>
<sequence length="119" mass="12786">QVLDIARRTTLARVKKCGQIMGRKDDSLTAAQILYPLMQCTDIFYLKADICQLGVDQRKVNMLGRDYCDAAGRKEKPVILSPPAASGRASGIPVATASGPPWGGGRWRRGRGGLAASPM</sequence>
<evidence type="ECO:0000256" key="2">
    <source>
        <dbReference type="ARBA" id="ARBA00022598"/>
    </source>
</evidence>
<dbReference type="Pfam" id="PF00579">
    <property type="entry name" value="tRNA-synt_1b"/>
    <property type="match status" value="1"/>
</dbReference>
<dbReference type="InterPro" id="IPR002305">
    <property type="entry name" value="aa-tRNA-synth_Ic"/>
</dbReference>
<dbReference type="PANTHER" id="PTHR46264">
    <property type="entry name" value="TYROSINE-TRNA LIGASE"/>
    <property type="match status" value="1"/>
</dbReference>
<comment type="similarity">
    <text evidence="9">Belongs to the class-I aminoacyl-tRNA synthetase family.</text>
</comment>
<keyword evidence="2 9" id="KW-0436">Ligase</keyword>
<evidence type="ECO:0000256" key="7">
    <source>
        <dbReference type="ARBA" id="ARBA00033323"/>
    </source>
</evidence>
<dbReference type="SUPFAM" id="SSF52374">
    <property type="entry name" value="Nucleotidylyl transferase"/>
    <property type="match status" value="1"/>
</dbReference>